<dbReference type="AlphaFoldDB" id="A0A699YXF8"/>
<accession>A0A699YXF8</accession>
<proteinExistence type="predicted"/>
<protein>
    <submittedName>
        <fullName evidence="1">Uncharacterized protein</fullName>
    </submittedName>
</protein>
<evidence type="ECO:0000313" key="1">
    <source>
        <dbReference type="EMBL" id="GFH14340.1"/>
    </source>
</evidence>
<name>A0A699YXF8_HAELA</name>
<keyword evidence="2" id="KW-1185">Reference proteome</keyword>
<comment type="caution">
    <text evidence="1">The sequence shown here is derived from an EMBL/GenBank/DDBJ whole genome shotgun (WGS) entry which is preliminary data.</text>
</comment>
<reference evidence="1 2" key="1">
    <citation type="submission" date="2020-02" db="EMBL/GenBank/DDBJ databases">
        <title>Draft genome sequence of Haematococcus lacustris strain NIES-144.</title>
        <authorList>
            <person name="Morimoto D."/>
            <person name="Nakagawa S."/>
            <person name="Yoshida T."/>
            <person name="Sawayama S."/>
        </authorList>
    </citation>
    <scope>NUCLEOTIDE SEQUENCE [LARGE SCALE GENOMIC DNA]</scope>
    <source>
        <strain evidence="1 2">NIES-144</strain>
    </source>
</reference>
<gene>
    <name evidence="1" type="ORF">HaLaN_10371</name>
</gene>
<organism evidence="1 2">
    <name type="scientific">Haematococcus lacustris</name>
    <name type="common">Green alga</name>
    <name type="synonym">Haematococcus pluvialis</name>
    <dbReference type="NCBI Taxonomy" id="44745"/>
    <lineage>
        <taxon>Eukaryota</taxon>
        <taxon>Viridiplantae</taxon>
        <taxon>Chlorophyta</taxon>
        <taxon>core chlorophytes</taxon>
        <taxon>Chlorophyceae</taxon>
        <taxon>CS clade</taxon>
        <taxon>Chlamydomonadales</taxon>
        <taxon>Haematococcaceae</taxon>
        <taxon>Haematococcus</taxon>
    </lineage>
</organism>
<dbReference type="Proteomes" id="UP000485058">
    <property type="component" value="Unassembled WGS sequence"/>
</dbReference>
<evidence type="ECO:0000313" key="2">
    <source>
        <dbReference type="Proteomes" id="UP000485058"/>
    </source>
</evidence>
<sequence length="82" mass="9267">MRWLAQIQPHIKHLTAANSAGNCLQANLQHINVTLATWEAVWEVCPDPNWRMAEMAEVCVTRHERVKQLVVFIGSAGIHLVL</sequence>
<dbReference type="EMBL" id="BLLF01000714">
    <property type="protein sequence ID" value="GFH14340.1"/>
    <property type="molecule type" value="Genomic_DNA"/>
</dbReference>